<dbReference type="PANTHER" id="PTHR36505">
    <property type="entry name" value="BLR1072 PROTEIN"/>
    <property type="match status" value="1"/>
</dbReference>
<organism evidence="3 4">
    <name type="scientific">Chitiniphilus purpureus</name>
    <dbReference type="NCBI Taxonomy" id="2981137"/>
    <lineage>
        <taxon>Bacteria</taxon>
        <taxon>Pseudomonadati</taxon>
        <taxon>Pseudomonadota</taxon>
        <taxon>Betaproteobacteria</taxon>
        <taxon>Neisseriales</taxon>
        <taxon>Chitinibacteraceae</taxon>
        <taxon>Chitiniphilus</taxon>
    </lineage>
</organism>
<evidence type="ECO:0000313" key="3">
    <source>
        <dbReference type="EMBL" id="UXY14446.1"/>
    </source>
</evidence>
<feature type="compositionally biased region" description="Polar residues" evidence="1">
    <location>
        <begin position="1"/>
        <end position="32"/>
    </location>
</feature>
<evidence type="ECO:0000313" key="4">
    <source>
        <dbReference type="Proteomes" id="UP001061302"/>
    </source>
</evidence>
<dbReference type="SUPFAM" id="SSF50346">
    <property type="entry name" value="PRC-barrel domain"/>
    <property type="match status" value="1"/>
</dbReference>
<dbReference type="Pfam" id="PF05239">
    <property type="entry name" value="PRC"/>
    <property type="match status" value="1"/>
</dbReference>
<reference evidence="3" key="1">
    <citation type="submission" date="2022-10" db="EMBL/GenBank/DDBJ databases">
        <title>Chitiniphilus purpureus sp. nov., a novel chitin-degrading bacterium isolated from crawfish pond sediment.</title>
        <authorList>
            <person name="Li K."/>
        </authorList>
    </citation>
    <scope>NUCLEOTIDE SEQUENCE</scope>
    <source>
        <strain evidence="3">CD1</strain>
    </source>
</reference>
<feature type="domain" description="PRC-barrel" evidence="2">
    <location>
        <begin position="85"/>
        <end position="159"/>
    </location>
</feature>
<dbReference type="InterPro" id="IPR011033">
    <property type="entry name" value="PRC_barrel-like_sf"/>
</dbReference>
<evidence type="ECO:0000256" key="1">
    <source>
        <dbReference type="SAM" id="MobiDB-lite"/>
    </source>
</evidence>
<proteinExistence type="predicted"/>
<dbReference type="Gene3D" id="2.30.30.240">
    <property type="entry name" value="PRC-barrel domain"/>
    <property type="match status" value="1"/>
</dbReference>
<dbReference type="RefSeq" id="WP_263123745.1">
    <property type="nucleotide sequence ID" value="NZ_CP106753.1"/>
</dbReference>
<dbReference type="PANTHER" id="PTHR36505:SF1">
    <property type="entry name" value="BLR1072 PROTEIN"/>
    <property type="match status" value="1"/>
</dbReference>
<dbReference type="InterPro" id="IPR027275">
    <property type="entry name" value="PRC-brl_dom"/>
</dbReference>
<keyword evidence="4" id="KW-1185">Reference proteome</keyword>
<accession>A0ABY6DJB1</accession>
<gene>
    <name evidence="3" type="ORF">N8I74_14125</name>
</gene>
<feature type="region of interest" description="Disordered" evidence="1">
    <location>
        <begin position="1"/>
        <end position="80"/>
    </location>
</feature>
<evidence type="ECO:0000259" key="2">
    <source>
        <dbReference type="Pfam" id="PF05239"/>
    </source>
</evidence>
<name>A0ABY6DJB1_9NEIS</name>
<protein>
    <submittedName>
        <fullName evidence="3">PRC-barrel domain-containing protein</fullName>
    </submittedName>
</protein>
<dbReference type="Proteomes" id="UP001061302">
    <property type="component" value="Chromosome"/>
</dbReference>
<dbReference type="EMBL" id="CP106753">
    <property type="protein sequence ID" value="UXY14446.1"/>
    <property type="molecule type" value="Genomic_DNA"/>
</dbReference>
<sequence length="206" mass="22006">MSQNNPYNPNQSTNSPLDTSSSRIPGQSSDLGRSQGVPGGVSDEYDEGGLTTPAARPVGASTQGARVVGRSESLQGDGPGPFLMLADSLEGDEVVNGQGDKLGDIKGIMLDVQRGQIAYAVLSVGGFLGIGDKLFAIPWGALTLDADNKCFILEADKSQFKEAEGFDKDHWPSMADMTWASQVHAAYRTRPYWEDSDTTLDPTIRH</sequence>